<protein>
    <recommendedName>
        <fullName evidence="9">NADH:quinone oxidoreductase/Mrp antiporter transmembrane domain-containing protein</fullName>
    </recommendedName>
</protein>
<feature type="transmembrane region" description="Helical" evidence="8">
    <location>
        <begin position="161"/>
        <end position="184"/>
    </location>
</feature>
<evidence type="ECO:0000313" key="10">
    <source>
        <dbReference type="EMBL" id="TMQ50211.1"/>
    </source>
</evidence>
<feature type="transmembrane region" description="Helical" evidence="8">
    <location>
        <begin position="269"/>
        <end position="291"/>
    </location>
</feature>
<accession>A0A538SFQ4</accession>
<evidence type="ECO:0000256" key="5">
    <source>
        <dbReference type="ARBA" id="ARBA00023002"/>
    </source>
</evidence>
<evidence type="ECO:0000313" key="11">
    <source>
        <dbReference type="Proteomes" id="UP000320184"/>
    </source>
</evidence>
<evidence type="ECO:0000256" key="6">
    <source>
        <dbReference type="ARBA" id="ARBA00023136"/>
    </source>
</evidence>
<evidence type="ECO:0000256" key="8">
    <source>
        <dbReference type="SAM" id="Phobius"/>
    </source>
</evidence>
<feature type="transmembrane region" description="Helical" evidence="8">
    <location>
        <begin position="204"/>
        <end position="225"/>
    </location>
</feature>
<evidence type="ECO:0000256" key="4">
    <source>
        <dbReference type="ARBA" id="ARBA00022989"/>
    </source>
</evidence>
<dbReference type="Proteomes" id="UP000320184">
    <property type="component" value="Unassembled WGS sequence"/>
</dbReference>
<evidence type="ECO:0000256" key="1">
    <source>
        <dbReference type="ARBA" id="ARBA00004651"/>
    </source>
</evidence>
<feature type="transmembrane region" description="Helical" evidence="8">
    <location>
        <begin position="75"/>
        <end position="95"/>
    </location>
</feature>
<dbReference type="GO" id="GO:0005886">
    <property type="term" value="C:plasma membrane"/>
    <property type="evidence" value="ECO:0007669"/>
    <property type="project" value="UniProtKB-SubCell"/>
</dbReference>
<feature type="transmembrane region" description="Helical" evidence="8">
    <location>
        <begin position="340"/>
        <end position="358"/>
    </location>
</feature>
<name>A0A538SFQ4_UNCEI</name>
<keyword evidence="6 8" id="KW-0472">Membrane</keyword>
<comment type="caution">
    <text evidence="10">The sequence shown here is derived from an EMBL/GenBank/DDBJ whole genome shotgun (WGS) entry which is preliminary data.</text>
</comment>
<reference evidence="10 11" key="1">
    <citation type="journal article" date="2019" name="Nat. Microbiol.">
        <title>Mediterranean grassland soil C-N compound turnover is dependent on rainfall and depth, and is mediated by genomically divergent microorganisms.</title>
        <authorList>
            <person name="Diamond S."/>
            <person name="Andeer P.F."/>
            <person name="Li Z."/>
            <person name="Crits-Christoph A."/>
            <person name="Burstein D."/>
            <person name="Anantharaman K."/>
            <person name="Lane K.R."/>
            <person name="Thomas B.C."/>
            <person name="Pan C."/>
            <person name="Northen T.R."/>
            <person name="Banfield J.F."/>
        </authorList>
    </citation>
    <scope>NUCLEOTIDE SEQUENCE [LARGE SCALE GENOMIC DNA]</scope>
    <source>
        <strain evidence="10">WS_3</strain>
    </source>
</reference>
<feature type="transmembrane region" description="Helical" evidence="8">
    <location>
        <begin position="298"/>
        <end position="320"/>
    </location>
</feature>
<gene>
    <name evidence="10" type="ORF">E6K73_08360</name>
</gene>
<dbReference type="EMBL" id="VBOT01000104">
    <property type="protein sequence ID" value="TMQ50211.1"/>
    <property type="molecule type" value="Genomic_DNA"/>
</dbReference>
<feature type="transmembrane region" description="Helical" evidence="8">
    <location>
        <begin position="32"/>
        <end position="55"/>
    </location>
</feature>
<evidence type="ECO:0000256" key="7">
    <source>
        <dbReference type="RuleBase" id="RU000320"/>
    </source>
</evidence>
<evidence type="ECO:0000256" key="3">
    <source>
        <dbReference type="ARBA" id="ARBA00022692"/>
    </source>
</evidence>
<dbReference type="GO" id="GO:0016491">
    <property type="term" value="F:oxidoreductase activity"/>
    <property type="evidence" value="ECO:0007669"/>
    <property type="project" value="UniProtKB-KW"/>
</dbReference>
<evidence type="ECO:0000256" key="2">
    <source>
        <dbReference type="ARBA" id="ARBA00022475"/>
    </source>
</evidence>
<feature type="transmembrane region" description="Helical" evidence="8">
    <location>
        <begin position="471"/>
        <end position="493"/>
    </location>
</feature>
<feature type="transmembrane region" description="Helical" evidence="8">
    <location>
        <begin position="237"/>
        <end position="257"/>
    </location>
</feature>
<feature type="transmembrane region" description="Helical" evidence="8">
    <location>
        <begin position="513"/>
        <end position="538"/>
    </location>
</feature>
<dbReference type="GO" id="GO:0042773">
    <property type="term" value="P:ATP synthesis coupled electron transport"/>
    <property type="evidence" value="ECO:0007669"/>
    <property type="project" value="InterPro"/>
</dbReference>
<dbReference type="PANTHER" id="PTHR42682:SF3">
    <property type="entry name" value="FORMATE HYDROGENLYASE SUBUNIT 3-RELATED"/>
    <property type="match status" value="1"/>
</dbReference>
<feature type="transmembrane region" description="Helical" evidence="8">
    <location>
        <begin position="630"/>
        <end position="650"/>
    </location>
</feature>
<comment type="subcellular location">
    <subcellularLocation>
        <location evidence="1">Cell membrane</location>
        <topology evidence="1">Multi-pass membrane protein</topology>
    </subcellularLocation>
    <subcellularLocation>
        <location evidence="7">Membrane</location>
        <topology evidence="7">Multi-pass membrane protein</topology>
    </subcellularLocation>
</comment>
<feature type="transmembrane region" description="Helical" evidence="8">
    <location>
        <begin position="417"/>
        <end position="450"/>
    </location>
</feature>
<keyword evidence="5" id="KW-0560">Oxidoreductase</keyword>
<keyword evidence="2" id="KW-1003">Cell membrane</keyword>
<dbReference type="PANTHER" id="PTHR42682">
    <property type="entry name" value="HYDROGENASE-4 COMPONENT F"/>
    <property type="match status" value="1"/>
</dbReference>
<sequence>MTWFLLGMAALAIAAVVRLVVPWRAGRPASLALVLAGCAAAGGTALRVLAGGPGVEWSFPTTLPGGPWLLRLDPLAAWFVVPIVIVGACGALFGSGTFARERRSGRVATTEAMMPILLGAMALVVTAQAVVPFLIAWETMAIAGLLLILHEGERVEVRRSALVYLVATHAATLALVAMFALWGSQSPDLTFPSLQASLRARPEWCLLVLPLGLLGFGIKAGMIPLHSWLPGAHSSAPSHVSAVLSGVMIKTGIYGLLRITLMAERVPAWWGWLLLGGGLLSGVLGVLWALAQHDLKRLLAYHSVENIGIILIGMGAGALGTASGQPLLAVLGYGGALLHTLNHALFKSLLFLGSGAVVHATGTREIDSLGGLARRMPWTWATFLIASVAIVGLPPLNGFVSEWTIAQALLAGSEGPASLRVLAISLAGLGLIGALALACFTKVDGVIFLGQPRSESARAAQEAGRGQRVPLVLVSALCLGIGLAPGVALAPALRVVASTAAVSSPPPAGALEPILAGALSVTGLGVALLSIIGLLVLVRRLLLARGRITIDSTWACGYPAVTSRMQYTAASFAAPLLGMFGAASGIVIERKARTVHTRPVDLVLDRAARPLWDRLQHAAGRLRWMQSGRLHWYLLYVLATLAILLGYLAAGGIR</sequence>
<proteinExistence type="predicted"/>
<keyword evidence="3 7" id="KW-0812">Transmembrane</keyword>
<dbReference type="Pfam" id="PF00361">
    <property type="entry name" value="Proton_antipo_M"/>
    <property type="match status" value="1"/>
</dbReference>
<dbReference type="PRINTS" id="PR01437">
    <property type="entry name" value="NUOXDRDTASE4"/>
</dbReference>
<dbReference type="InterPro" id="IPR052175">
    <property type="entry name" value="ComplexI-like_HydComp"/>
</dbReference>
<dbReference type="InterPro" id="IPR001750">
    <property type="entry name" value="ND/Mrp_TM"/>
</dbReference>
<organism evidence="10 11">
    <name type="scientific">Eiseniibacteriota bacterium</name>
    <dbReference type="NCBI Taxonomy" id="2212470"/>
    <lineage>
        <taxon>Bacteria</taxon>
        <taxon>Candidatus Eiseniibacteriota</taxon>
    </lineage>
</organism>
<dbReference type="GO" id="GO:0008137">
    <property type="term" value="F:NADH dehydrogenase (ubiquinone) activity"/>
    <property type="evidence" value="ECO:0007669"/>
    <property type="project" value="InterPro"/>
</dbReference>
<feature type="transmembrane region" description="Helical" evidence="8">
    <location>
        <begin position="378"/>
        <end position="397"/>
    </location>
</feature>
<feature type="domain" description="NADH:quinone oxidoreductase/Mrp antiporter transmembrane" evidence="9">
    <location>
        <begin position="128"/>
        <end position="413"/>
    </location>
</feature>
<dbReference type="AlphaFoldDB" id="A0A538SFQ4"/>
<keyword evidence="4 8" id="KW-1133">Transmembrane helix</keyword>
<evidence type="ECO:0000259" key="9">
    <source>
        <dbReference type="Pfam" id="PF00361"/>
    </source>
</evidence>
<dbReference type="InterPro" id="IPR003918">
    <property type="entry name" value="NADH_UbQ_OxRdtase"/>
</dbReference>
<feature type="transmembrane region" description="Helical" evidence="8">
    <location>
        <begin position="6"/>
        <end position="25"/>
    </location>
</feature>